<name>A0ABU1Z600_9BURK</name>
<protein>
    <submittedName>
        <fullName evidence="3">Uncharacterized protein</fullName>
    </submittedName>
</protein>
<feature type="region of interest" description="Disordered" evidence="1">
    <location>
        <begin position="374"/>
        <end position="397"/>
    </location>
</feature>
<reference evidence="3 4" key="1">
    <citation type="submission" date="2023-07" db="EMBL/GenBank/DDBJ databases">
        <title>Sorghum-associated microbial communities from plants grown in Nebraska, USA.</title>
        <authorList>
            <person name="Schachtman D."/>
        </authorList>
    </citation>
    <scope>NUCLEOTIDE SEQUENCE [LARGE SCALE GENOMIC DNA]</scope>
    <source>
        <strain evidence="3 4">BE310</strain>
    </source>
</reference>
<feature type="chain" id="PRO_5046078638" evidence="2">
    <location>
        <begin position="23"/>
        <end position="545"/>
    </location>
</feature>
<evidence type="ECO:0000313" key="3">
    <source>
        <dbReference type="EMBL" id="MDR7296037.1"/>
    </source>
</evidence>
<gene>
    <name evidence="3" type="ORF">J2X16_001376</name>
</gene>
<dbReference type="RefSeq" id="WP_310343110.1">
    <property type="nucleotide sequence ID" value="NZ_JAVDXQ010000002.1"/>
</dbReference>
<proteinExistence type="predicted"/>
<evidence type="ECO:0000256" key="1">
    <source>
        <dbReference type="SAM" id="MobiDB-lite"/>
    </source>
</evidence>
<organism evidence="3 4">
    <name type="scientific">Pelomonas aquatica</name>
    <dbReference type="NCBI Taxonomy" id="431058"/>
    <lineage>
        <taxon>Bacteria</taxon>
        <taxon>Pseudomonadati</taxon>
        <taxon>Pseudomonadota</taxon>
        <taxon>Betaproteobacteria</taxon>
        <taxon>Burkholderiales</taxon>
        <taxon>Sphaerotilaceae</taxon>
        <taxon>Roseateles</taxon>
    </lineage>
</organism>
<sequence length="545" mass="58681">MRARRQRAIVLAAVHACGAAAAAPAQNLAADPAAVKQLVAAVSLDVMSEASLRACEDVGAPSTSQMRAAWVAWRERHQIAPLRLVVADLRRRQGSSAPSWKKLTEPLRQRVLSDPAPDQACAGLARDWQAAGMDVSAQYPQARAVAVALVQAKLVSPPDLPAVAPGPARGQVLLPSQIDALSAQQGGGWSSISKDEAQRKLGPVHVKGRVERWSEDPDRYHLIQEHADRAAQAHVYLKFDAEPWVGREVVVRGLVTSLRAYAMDLADAAIVGDTSGLTPSPLPQQPLARKEVLLQRVMSAPGKGLPEKDLAAVVIHGEANYNQGTRWEEDVRFLMRDGSVYRRTEMPPDQLNAAASRQLEPQRWGRWRAGGKGYEMQPQDDDGRPGAWQPEKHRAVRPWPKDTRLEGSYSRGTFSGSLVTGGISSTRGIRFTRDGRFERSYSSLASSGSLAAVMNNTVVSGSSHGDGKGSSSTGGGTVGTPFGTAGAVSSRSNDDGASRRGRYQLSGFVLTLDYDDGHQERLLSFPVHDDNKTVYVGNGSMSLDK</sequence>
<dbReference type="Proteomes" id="UP001180536">
    <property type="component" value="Unassembled WGS sequence"/>
</dbReference>
<evidence type="ECO:0000256" key="2">
    <source>
        <dbReference type="SAM" id="SignalP"/>
    </source>
</evidence>
<keyword evidence="4" id="KW-1185">Reference proteome</keyword>
<comment type="caution">
    <text evidence="3">The sequence shown here is derived from an EMBL/GenBank/DDBJ whole genome shotgun (WGS) entry which is preliminary data.</text>
</comment>
<evidence type="ECO:0000313" key="4">
    <source>
        <dbReference type="Proteomes" id="UP001180536"/>
    </source>
</evidence>
<feature type="signal peptide" evidence="2">
    <location>
        <begin position="1"/>
        <end position="22"/>
    </location>
</feature>
<dbReference type="EMBL" id="JAVDXQ010000002">
    <property type="protein sequence ID" value="MDR7296037.1"/>
    <property type="molecule type" value="Genomic_DNA"/>
</dbReference>
<keyword evidence="2" id="KW-0732">Signal</keyword>
<accession>A0ABU1Z600</accession>
<feature type="region of interest" description="Disordered" evidence="1">
    <location>
        <begin position="460"/>
        <end position="499"/>
    </location>
</feature>